<evidence type="ECO:0000259" key="1">
    <source>
        <dbReference type="Pfam" id="PF13111"/>
    </source>
</evidence>
<dbReference type="Proteomes" id="UP000265692">
    <property type="component" value="Unassembled WGS sequence"/>
</dbReference>
<dbReference type="Pfam" id="PF18157">
    <property type="entry name" value="MID_pPIWI_RE"/>
    <property type="match status" value="1"/>
</dbReference>
<comment type="caution">
    <text evidence="3">The sequence shown here is derived from an EMBL/GenBank/DDBJ whole genome shotgun (WGS) entry which is preliminary data.</text>
</comment>
<dbReference type="InterPro" id="IPR040496">
    <property type="entry name" value="MID_pPIWI_RE"/>
</dbReference>
<gene>
    <name evidence="3" type="ORF">D1B33_07890</name>
</gene>
<feature type="domain" description="Prokaryotic pPIWI-RE MID" evidence="2">
    <location>
        <begin position="491"/>
        <end position="565"/>
    </location>
</feature>
<evidence type="ECO:0000313" key="3">
    <source>
        <dbReference type="EMBL" id="RHW37455.1"/>
    </source>
</evidence>
<evidence type="ECO:0000313" key="4">
    <source>
        <dbReference type="Proteomes" id="UP000265692"/>
    </source>
</evidence>
<organism evidence="3 4">
    <name type="scientific">Ureibacillus yapensis</name>
    <dbReference type="NCBI Taxonomy" id="2304605"/>
    <lineage>
        <taxon>Bacteria</taxon>
        <taxon>Bacillati</taxon>
        <taxon>Bacillota</taxon>
        <taxon>Bacilli</taxon>
        <taxon>Bacillales</taxon>
        <taxon>Caryophanaceae</taxon>
        <taxon>Ureibacillus</taxon>
    </lineage>
</organism>
<dbReference type="OrthoDB" id="2483160at2"/>
<dbReference type="EMBL" id="QWEI01000003">
    <property type="protein sequence ID" value="RHW37455.1"/>
    <property type="molecule type" value="Genomic_DNA"/>
</dbReference>
<proteinExistence type="predicted"/>
<dbReference type="Pfam" id="PF13111">
    <property type="entry name" value="pPIWI_RE_X"/>
    <property type="match status" value="1"/>
</dbReference>
<name>A0A396S8P0_9BACL</name>
<dbReference type="InterPro" id="IPR025085">
    <property type="entry name" value="pPIWI_RE_X"/>
</dbReference>
<feature type="domain" description="pPIWI-RE module N-terminal" evidence="1">
    <location>
        <begin position="164"/>
        <end position="402"/>
    </location>
</feature>
<accession>A0A396S8P0</accession>
<dbReference type="RefSeq" id="WP_118875844.1">
    <property type="nucleotide sequence ID" value="NZ_QWEI01000003.1"/>
</dbReference>
<keyword evidence="4" id="KW-1185">Reference proteome</keyword>
<evidence type="ECO:0000259" key="2">
    <source>
        <dbReference type="Pfam" id="PF18157"/>
    </source>
</evidence>
<protein>
    <submittedName>
        <fullName evidence="3">Uncharacterized protein</fullName>
    </submittedName>
</protein>
<reference evidence="3 4" key="1">
    <citation type="submission" date="2018-08" db="EMBL/GenBank/DDBJ databases">
        <title>Lysinibacillus sp. YLB-03 draft genome sequence.</title>
        <authorList>
            <person name="Yu L."/>
        </authorList>
    </citation>
    <scope>NUCLEOTIDE SEQUENCE [LARGE SCALE GENOMIC DNA]</scope>
    <source>
        <strain evidence="3 4">YLB-03</strain>
    </source>
</reference>
<sequence>MNLIEQKRKVGKYSHIGLQSIVVKPSNEIVQLWAYGFSVYETKQFAYLLNQKAYIFNARVKELWQALKLYNLPICLFEQIKMNQLDKFDRDMIYPLFYCTKPLEPEDISLIDQQLKLYFADEKASFVEDYQLKNILVEGYFRLDEFENKSADFKFQMLTPNVPSINSYNLFYGLLREQLDQLQINIQAKKPIDIHLSPVYDNKNEAKWVSQEVFSVQTKLKDSNRVDYWSYEVTANLQTIPFNNSLILNTNVSIKRWSRTISKNSNGNYKTDKTKAYIQLNPQILGRKTAKNICIDLPSISRGWSSKLQDLLGEVGLPLLPNLSLFKEDAQAYIHDPQLQIKVVYDQTTMNVNHLVSTGAGWRDRYDVFVAMQQSLLENPFTGIKIEPFEIISKLQLTAKVTSYISVPNNLELEIYFINKETLTYTIDRLSRLLSVMPELMGDVYLFRFDGKEIVVKGINMTSLFGSNFYMFKTKEEFDNFALQFEPYINLRKKPVATLFELPNEGKFQGYHDPKLDLRKLLYKHNRISQFIVPIGENNSNDASEDWAIAQDFVIRMQKSLYDLFSKFNWQFIDSDKLFNKIANNRGTIHVIGVYRENETLFLTRLYRNKLYVYVPEVLEQWTLFDEATLKLVLFKQTKKFEDTTYHSFLQCLESLEKQYPEDIFIVCYNRQNMQNHKQFVNYMSNKYLNDQNFKECQRTHFVQLRNDSDVGSYYAIEQDTLNPCPHVTLSGLFQLDERTFISLSNKSDSMTSNAHNDNLSKHDNVRKTISKPIMSHFTPFGSCNILKSDEIALILHKLKEINIPSFLVLEDEFKDPNKKERKTKTEPRLRNQTPIKLPLPLDMANKLVKDILSEI</sequence>
<dbReference type="AlphaFoldDB" id="A0A396S8P0"/>